<evidence type="ECO:0000259" key="2">
    <source>
        <dbReference type="Pfam" id="PF08123"/>
    </source>
</evidence>
<keyword evidence="4" id="KW-1185">Reference proteome</keyword>
<dbReference type="SUPFAM" id="SSF53335">
    <property type="entry name" value="S-adenosyl-L-methionine-dependent methyltransferases"/>
    <property type="match status" value="1"/>
</dbReference>
<dbReference type="OrthoDB" id="204102at2759"/>
<protein>
    <recommendedName>
        <fullName evidence="2">DOT1 domain-containing protein</fullName>
    </recommendedName>
</protein>
<feature type="compositionally biased region" description="Polar residues" evidence="1">
    <location>
        <begin position="97"/>
        <end position="117"/>
    </location>
</feature>
<proteinExistence type="predicted"/>
<dbReference type="GO" id="GO:0031151">
    <property type="term" value="F:histone H3K79 methyltransferase activity"/>
    <property type="evidence" value="ECO:0007669"/>
    <property type="project" value="InterPro"/>
</dbReference>
<dbReference type="InterPro" id="IPR025789">
    <property type="entry name" value="DOT1_dom"/>
</dbReference>
<evidence type="ECO:0000313" key="4">
    <source>
        <dbReference type="Proteomes" id="UP001165065"/>
    </source>
</evidence>
<reference evidence="4" key="1">
    <citation type="journal article" date="2023" name="Commun. Biol.">
        <title>Genome analysis of Parmales, the sister group of diatoms, reveals the evolutionary specialization of diatoms from phago-mixotrophs to photoautotrophs.</title>
        <authorList>
            <person name="Ban H."/>
            <person name="Sato S."/>
            <person name="Yoshikawa S."/>
            <person name="Yamada K."/>
            <person name="Nakamura Y."/>
            <person name="Ichinomiya M."/>
            <person name="Sato N."/>
            <person name="Blanc-Mathieu R."/>
            <person name="Endo H."/>
            <person name="Kuwata A."/>
            <person name="Ogata H."/>
        </authorList>
    </citation>
    <scope>NUCLEOTIDE SEQUENCE [LARGE SCALE GENOMIC DNA]</scope>
</reference>
<comment type="caution">
    <text evidence="3">The sequence shown here is derived from an EMBL/GenBank/DDBJ whole genome shotgun (WGS) entry which is preliminary data.</text>
</comment>
<dbReference type="InterPro" id="IPR029063">
    <property type="entry name" value="SAM-dependent_MTases_sf"/>
</dbReference>
<dbReference type="EMBL" id="BRYA01000402">
    <property type="protein sequence ID" value="GMI48494.1"/>
    <property type="molecule type" value="Genomic_DNA"/>
</dbReference>
<dbReference type="Pfam" id="PF08123">
    <property type="entry name" value="DOT1"/>
    <property type="match status" value="1"/>
</dbReference>
<feature type="compositionally biased region" description="Low complexity" evidence="1">
    <location>
        <begin position="118"/>
        <end position="127"/>
    </location>
</feature>
<dbReference type="Proteomes" id="UP001165065">
    <property type="component" value="Unassembled WGS sequence"/>
</dbReference>
<dbReference type="Gene3D" id="3.40.50.150">
    <property type="entry name" value="Vaccinia Virus protein VP39"/>
    <property type="match status" value="1"/>
</dbReference>
<evidence type="ECO:0000256" key="1">
    <source>
        <dbReference type="SAM" id="MobiDB-lite"/>
    </source>
</evidence>
<organism evidence="3 4">
    <name type="scientific">Triparma columacea</name>
    <dbReference type="NCBI Taxonomy" id="722753"/>
    <lineage>
        <taxon>Eukaryota</taxon>
        <taxon>Sar</taxon>
        <taxon>Stramenopiles</taxon>
        <taxon>Ochrophyta</taxon>
        <taxon>Bolidophyceae</taxon>
        <taxon>Parmales</taxon>
        <taxon>Triparmaceae</taxon>
        <taxon>Triparma</taxon>
    </lineage>
</organism>
<gene>
    <name evidence="3" type="ORF">TrCOL_g5893</name>
</gene>
<accession>A0A9W7GMN2</accession>
<feature type="region of interest" description="Disordered" evidence="1">
    <location>
        <begin position="45"/>
        <end position="127"/>
    </location>
</feature>
<feature type="compositionally biased region" description="Polar residues" evidence="1">
    <location>
        <begin position="152"/>
        <end position="162"/>
    </location>
</feature>
<sequence length="645" mass="71066">MGDNEAEEQAALQQAIEASLLQVEEEKKRKSLFGNDDDIQRLLKETMPSGLEMEKENDSSELKRKPVHDGKMREQGGFGCDVGSSNEGSKRMKGDQWPNSTKTASSFSMVSTSAGNRSITKTSTSSFSMSSLTATSSAISPIITSSVSPSTDCSVDTSAESTKIGNSGVNMLKENHLEYDSDSTTDEGVFVASLEATTSKPSPVPPIEVSGDVHDESVAQVMEMSMNPAYLGGGTAFKDVREDKTKPLLTTDEFKDLFDHVSKTMIDEGVRGMERSSFVRGSNNSRGEAGKHQYGRITEKGMQAIAERVDLHKDDLFIDLGHGIGNAPLQMALTVGCESRGLEFDEGRASLATVLASEVKNQTDKYNNLEIGKVDLRMGSLQEERLGKEGLNDDEETVLQFVTEGPKGAGLGESKLVLFANNYNDVFKKVRTQDTKYKHHADQYIASFFAFSRPGSILITLSKMTAELGPSRRYLNKKRHEAGLNESAGASYFDVEEFILSGGDNFTWNNGVENAGIETKVYIYTRLDQSADEGGGAYGHTQLKMTGDYSFRDVECTDDRRYRPPFMQCMQCFYERTAVIVCSSDMSTEWRRYTDKSKTDMWKGVDPGKSCEVCWARTEEENINRTLRSGSRGGGGMYRNGLVHK</sequence>
<feature type="region of interest" description="Disordered" evidence="1">
    <location>
        <begin position="143"/>
        <end position="162"/>
    </location>
</feature>
<evidence type="ECO:0000313" key="3">
    <source>
        <dbReference type="EMBL" id="GMI48494.1"/>
    </source>
</evidence>
<feature type="compositionally biased region" description="Basic and acidic residues" evidence="1">
    <location>
        <begin position="52"/>
        <end position="74"/>
    </location>
</feature>
<name>A0A9W7GMN2_9STRA</name>
<dbReference type="AlphaFoldDB" id="A0A9W7GMN2"/>
<feature type="domain" description="DOT1" evidence="2">
    <location>
        <begin position="292"/>
        <end position="381"/>
    </location>
</feature>